<gene>
    <name evidence="2" type="ORF">E1B25_12215</name>
</gene>
<dbReference type="Proteomes" id="UP000294662">
    <property type="component" value="Unassembled WGS sequence"/>
</dbReference>
<protein>
    <submittedName>
        <fullName evidence="2">Uncharacterized protein</fullName>
    </submittedName>
</protein>
<dbReference type="RefSeq" id="WP_132829629.1">
    <property type="nucleotide sequence ID" value="NZ_SMFP01000007.1"/>
</dbReference>
<sequence length="239" mass="24597">MTIWTCRGPLAALGLALLTGCGDGVFPSGATFDQATRADLAGGAIHLQAPSGYCIDRQALHRAPYGDFALLARCDTLGLRSFFPGRNLALITVTTAPQRTEAPSPSLADLERSASPARVIETGMAGDLPMLRLDPPGGVVGGIAPQHWRSAFALNGQLVALALYAPENDAGPVIDAPALLADLAGRIRRASARPDENAAAVAAAAPEADAKPNAKPGTKQPANRVGFISPFKAIGGLFD</sequence>
<dbReference type="PROSITE" id="PS51257">
    <property type="entry name" value="PROKAR_LIPOPROTEIN"/>
    <property type="match status" value="1"/>
</dbReference>
<evidence type="ECO:0000313" key="2">
    <source>
        <dbReference type="EMBL" id="TDE37480.1"/>
    </source>
</evidence>
<proteinExistence type="predicted"/>
<organism evidence="2 3">
    <name type="scientific">Antarcticimicrobium sediminis</name>
    <dbReference type="NCBI Taxonomy" id="2546227"/>
    <lineage>
        <taxon>Bacteria</taxon>
        <taxon>Pseudomonadati</taxon>
        <taxon>Pseudomonadota</taxon>
        <taxon>Alphaproteobacteria</taxon>
        <taxon>Rhodobacterales</taxon>
        <taxon>Paracoccaceae</taxon>
        <taxon>Antarcticimicrobium</taxon>
    </lineage>
</organism>
<feature type="compositionally biased region" description="Low complexity" evidence="1">
    <location>
        <begin position="198"/>
        <end position="216"/>
    </location>
</feature>
<dbReference type="AlphaFoldDB" id="A0A4R5ES62"/>
<evidence type="ECO:0000313" key="3">
    <source>
        <dbReference type="Proteomes" id="UP000294662"/>
    </source>
</evidence>
<evidence type="ECO:0000256" key="1">
    <source>
        <dbReference type="SAM" id="MobiDB-lite"/>
    </source>
</evidence>
<dbReference type="OrthoDB" id="7829925at2"/>
<reference evidence="2 3" key="1">
    <citation type="submission" date="2019-03" db="EMBL/GenBank/DDBJ databases">
        <authorList>
            <person name="Zhang S."/>
        </authorList>
    </citation>
    <scope>NUCLEOTIDE SEQUENCE [LARGE SCALE GENOMIC DNA]</scope>
    <source>
        <strain evidence="2 3">S4J41</strain>
    </source>
</reference>
<dbReference type="EMBL" id="SMFP01000007">
    <property type="protein sequence ID" value="TDE37480.1"/>
    <property type="molecule type" value="Genomic_DNA"/>
</dbReference>
<keyword evidence="3" id="KW-1185">Reference proteome</keyword>
<feature type="region of interest" description="Disordered" evidence="1">
    <location>
        <begin position="198"/>
        <end position="223"/>
    </location>
</feature>
<accession>A0A4R5ES62</accession>
<comment type="caution">
    <text evidence="2">The sequence shown here is derived from an EMBL/GenBank/DDBJ whole genome shotgun (WGS) entry which is preliminary data.</text>
</comment>
<name>A0A4R5ES62_9RHOB</name>